<accession>A0ABQ8U950</accession>
<dbReference type="PANTHER" id="PTHR10981:SF0">
    <property type="entry name" value="BATTENIN"/>
    <property type="match status" value="1"/>
</dbReference>
<keyword evidence="2" id="KW-0813">Transport</keyword>
<dbReference type="EMBL" id="JAPMOS010000129">
    <property type="protein sequence ID" value="KAJ4454882.1"/>
    <property type="molecule type" value="Genomic_DNA"/>
</dbReference>
<evidence type="ECO:0000256" key="1">
    <source>
        <dbReference type="ARBA" id="ARBA00004127"/>
    </source>
</evidence>
<reference evidence="8" key="1">
    <citation type="journal article" date="2022" name="bioRxiv">
        <title>Genomics of Preaxostyla Flagellates Illuminates Evolutionary Transitions and the Path Towards Mitochondrial Loss.</title>
        <authorList>
            <person name="Novak L.V.F."/>
            <person name="Treitli S.C."/>
            <person name="Pyrih J."/>
            <person name="Halakuc P."/>
            <person name="Pipaliya S.V."/>
            <person name="Vacek V."/>
            <person name="Brzon O."/>
            <person name="Soukal P."/>
            <person name="Eme L."/>
            <person name="Dacks J.B."/>
            <person name="Karnkowska A."/>
            <person name="Elias M."/>
            <person name="Hampl V."/>
        </authorList>
    </citation>
    <scope>NUCLEOTIDE SEQUENCE</scope>
    <source>
        <strain evidence="8">RCP-MX</strain>
    </source>
</reference>
<organism evidence="8 9">
    <name type="scientific">Paratrimastix pyriformis</name>
    <dbReference type="NCBI Taxonomy" id="342808"/>
    <lineage>
        <taxon>Eukaryota</taxon>
        <taxon>Metamonada</taxon>
        <taxon>Preaxostyla</taxon>
        <taxon>Paratrimastigidae</taxon>
        <taxon>Paratrimastix</taxon>
    </lineage>
</organism>
<evidence type="ECO:0000256" key="5">
    <source>
        <dbReference type="ARBA" id="ARBA00023136"/>
    </source>
</evidence>
<keyword evidence="4 7" id="KW-1133">Transmembrane helix</keyword>
<dbReference type="Pfam" id="PF02487">
    <property type="entry name" value="CLN3"/>
    <property type="match status" value="1"/>
</dbReference>
<evidence type="ECO:0000313" key="9">
    <source>
        <dbReference type="Proteomes" id="UP001141327"/>
    </source>
</evidence>
<evidence type="ECO:0000256" key="7">
    <source>
        <dbReference type="SAM" id="Phobius"/>
    </source>
</evidence>
<protein>
    <submittedName>
        <fullName evidence="8">CLN3 protein</fullName>
    </submittedName>
</protein>
<dbReference type="Proteomes" id="UP001141327">
    <property type="component" value="Unassembled WGS sequence"/>
</dbReference>
<name>A0ABQ8U950_9EUKA</name>
<evidence type="ECO:0000313" key="8">
    <source>
        <dbReference type="EMBL" id="KAJ4454882.1"/>
    </source>
</evidence>
<proteinExistence type="predicted"/>
<sequence>MPADRILSMIILPTFSSPQVELVSLVPSRILRSSPGSGYRNKSLLMAIGWVPLIIVICYFFVLQKPATFQTHSEAKAEEGTGVPTLSEAPGAPAALSDAPEPAAGAVPAKLSFVQRLRQMKHLAKFLIPLLLVYFSEYLINQGISPTIKFDGPIPRDDYYRYYATIYQVGVFFSRSSTSLFTIKHVWVPSVLQVWPRPCPLPTALCLFAIKHYPGYQMSCFTVPKINTTPFTRLVFFLPST</sequence>
<feature type="region of interest" description="Disordered" evidence="6">
    <location>
        <begin position="78"/>
        <end position="101"/>
    </location>
</feature>
<dbReference type="InterPro" id="IPR003492">
    <property type="entry name" value="Battenin_disease_Cln3"/>
</dbReference>
<feature type="transmembrane region" description="Helical" evidence="7">
    <location>
        <begin position="44"/>
        <end position="63"/>
    </location>
</feature>
<keyword evidence="9" id="KW-1185">Reference proteome</keyword>
<keyword evidence="5 7" id="KW-0472">Membrane</keyword>
<comment type="subcellular location">
    <subcellularLocation>
        <location evidence="1">Endomembrane system</location>
        <topology evidence="1">Multi-pass membrane protein</topology>
    </subcellularLocation>
</comment>
<evidence type="ECO:0000256" key="4">
    <source>
        <dbReference type="ARBA" id="ARBA00022989"/>
    </source>
</evidence>
<keyword evidence="3 7" id="KW-0812">Transmembrane</keyword>
<comment type="caution">
    <text evidence="8">The sequence shown here is derived from an EMBL/GenBank/DDBJ whole genome shotgun (WGS) entry which is preliminary data.</text>
</comment>
<dbReference type="PANTHER" id="PTHR10981">
    <property type="entry name" value="BATTENIN"/>
    <property type="match status" value="1"/>
</dbReference>
<evidence type="ECO:0000256" key="2">
    <source>
        <dbReference type="ARBA" id="ARBA00022448"/>
    </source>
</evidence>
<evidence type="ECO:0000256" key="3">
    <source>
        <dbReference type="ARBA" id="ARBA00022692"/>
    </source>
</evidence>
<feature type="transmembrane region" description="Helical" evidence="7">
    <location>
        <begin position="123"/>
        <end position="140"/>
    </location>
</feature>
<evidence type="ECO:0000256" key="6">
    <source>
        <dbReference type="SAM" id="MobiDB-lite"/>
    </source>
</evidence>
<gene>
    <name evidence="8" type="ORF">PAPYR_10283</name>
</gene>